<feature type="domain" description="Lysidine-tRNA(Ile) synthetase C-terminal" evidence="9">
    <location>
        <begin position="335"/>
        <end position="406"/>
    </location>
</feature>
<dbReference type="SMART" id="SM00977">
    <property type="entry name" value="TilS_C"/>
    <property type="match status" value="1"/>
</dbReference>
<protein>
    <recommendedName>
        <fullName evidence="8">tRNA(Ile)-lysidine synthase</fullName>
        <ecNumber evidence="8">6.3.4.19</ecNumber>
    </recommendedName>
    <alternativeName>
        <fullName evidence="8">tRNA(Ile)-2-lysyl-cytidine synthase</fullName>
    </alternativeName>
    <alternativeName>
        <fullName evidence="8">tRNA(Ile)-lysidine synthetase</fullName>
    </alternativeName>
</protein>
<comment type="domain">
    <text evidence="8">The N-terminal region contains the highly conserved SGGXDS motif, predicted to be a P-loop motif involved in ATP binding.</text>
</comment>
<dbReference type="Proteomes" id="UP001206821">
    <property type="component" value="Unassembled WGS sequence"/>
</dbReference>
<reference evidence="10 11" key="1">
    <citation type="submission" date="2022-07" db="EMBL/GenBank/DDBJ databases">
        <title>Genomic and pangenome structural analysis of the polyextremophile Exiguobacterium.</title>
        <authorList>
            <person name="Shen L."/>
        </authorList>
    </citation>
    <scope>NUCLEOTIDE SEQUENCE [LARGE SCALE GENOMIC DNA]</scope>
    <source>
        <strain evidence="10 11">12_1</strain>
    </source>
</reference>
<dbReference type="Pfam" id="PF11734">
    <property type="entry name" value="TilS_C"/>
    <property type="match status" value="1"/>
</dbReference>
<keyword evidence="4 8" id="KW-0819">tRNA processing</keyword>
<dbReference type="SUPFAM" id="SSF56037">
    <property type="entry name" value="PheT/TilS domain"/>
    <property type="match status" value="1"/>
</dbReference>
<evidence type="ECO:0000259" key="9">
    <source>
        <dbReference type="SMART" id="SM00977"/>
    </source>
</evidence>
<evidence type="ECO:0000313" key="11">
    <source>
        <dbReference type="Proteomes" id="UP001206821"/>
    </source>
</evidence>
<evidence type="ECO:0000256" key="2">
    <source>
        <dbReference type="ARBA" id="ARBA00022490"/>
    </source>
</evidence>
<comment type="similarity">
    <text evidence="8">Belongs to the tRNA(Ile)-lysidine synthase family.</text>
</comment>
<comment type="caution">
    <text evidence="10">The sequence shown here is derived from an EMBL/GenBank/DDBJ whole genome shotgun (WGS) entry which is preliminary data.</text>
</comment>
<name>A0ABT2L0E6_9BACL</name>
<dbReference type="InterPro" id="IPR012796">
    <property type="entry name" value="Lysidine-tRNA-synth_C"/>
</dbReference>
<dbReference type="InterPro" id="IPR014729">
    <property type="entry name" value="Rossmann-like_a/b/a_fold"/>
</dbReference>
<proteinExistence type="inferred from homology"/>
<comment type="catalytic activity">
    <reaction evidence="7 8">
        <text>cytidine(34) in tRNA(Ile2) + L-lysine + ATP = lysidine(34) in tRNA(Ile2) + AMP + diphosphate + H(+)</text>
        <dbReference type="Rhea" id="RHEA:43744"/>
        <dbReference type="Rhea" id="RHEA-COMP:10625"/>
        <dbReference type="Rhea" id="RHEA-COMP:10670"/>
        <dbReference type="ChEBI" id="CHEBI:15378"/>
        <dbReference type="ChEBI" id="CHEBI:30616"/>
        <dbReference type="ChEBI" id="CHEBI:32551"/>
        <dbReference type="ChEBI" id="CHEBI:33019"/>
        <dbReference type="ChEBI" id="CHEBI:82748"/>
        <dbReference type="ChEBI" id="CHEBI:83665"/>
        <dbReference type="ChEBI" id="CHEBI:456215"/>
        <dbReference type="EC" id="6.3.4.19"/>
    </reaction>
</comment>
<evidence type="ECO:0000256" key="4">
    <source>
        <dbReference type="ARBA" id="ARBA00022694"/>
    </source>
</evidence>
<evidence type="ECO:0000256" key="5">
    <source>
        <dbReference type="ARBA" id="ARBA00022741"/>
    </source>
</evidence>
<evidence type="ECO:0000256" key="8">
    <source>
        <dbReference type="HAMAP-Rule" id="MF_01161"/>
    </source>
</evidence>
<dbReference type="Gene3D" id="3.40.50.620">
    <property type="entry name" value="HUPs"/>
    <property type="match status" value="1"/>
</dbReference>
<keyword evidence="2 8" id="KW-0963">Cytoplasm</keyword>
<feature type="binding site" evidence="8">
    <location>
        <begin position="9"/>
        <end position="14"/>
    </location>
    <ligand>
        <name>ATP</name>
        <dbReference type="ChEBI" id="CHEBI:30616"/>
    </ligand>
</feature>
<organism evidence="10 11">
    <name type="scientific">Exiguobacterium alkaliphilum</name>
    <dbReference type="NCBI Taxonomy" id="1428684"/>
    <lineage>
        <taxon>Bacteria</taxon>
        <taxon>Bacillati</taxon>
        <taxon>Bacillota</taxon>
        <taxon>Bacilli</taxon>
        <taxon>Bacillales</taxon>
        <taxon>Bacillales Family XII. Incertae Sedis</taxon>
        <taxon>Exiguobacterium</taxon>
    </lineage>
</organism>
<dbReference type="GO" id="GO:0032267">
    <property type="term" value="F:tRNA(Ile)-lysidine synthase activity"/>
    <property type="evidence" value="ECO:0007669"/>
    <property type="project" value="UniProtKB-EC"/>
</dbReference>
<dbReference type="EC" id="6.3.4.19" evidence="8"/>
<dbReference type="InterPro" id="IPR012795">
    <property type="entry name" value="tRNA_Ile_lys_synt_N"/>
</dbReference>
<evidence type="ECO:0000256" key="1">
    <source>
        <dbReference type="ARBA" id="ARBA00004496"/>
    </source>
</evidence>
<dbReference type="InterPro" id="IPR011063">
    <property type="entry name" value="TilS/TtcA_N"/>
</dbReference>
<gene>
    <name evidence="8 10" type="primary">tilS</name>
    <name evidence="10" type="ORF">NQG31_12455</name>
</gene>
<dbReference type="NCBIfam" id="TIGR02433">
    <property type="entry name" value="lysidine_TilS_C"/>
    <property type="match status" value="1"/>
</dbReference>
<comment type="function">
    <text evidence="8">Ligates lysine onto the cytidine present at position 34 of the AUA codon-specific tRNA(Ile) that contains the anticodon CAU, in an ATP-dependent manner. Cytidine is converted to lysidine, thus changing the amino acid specificity of the tRNA from methionine to isoleucine.</text>
</comment>
<dbReference type="NCBIfam" id="TIGR02432">
    <property type="entry name" value="lysidine_TilS_N"/>
    <property type="match status" value="1"/>
</dbReference>
<accession>A0ABT2L0E6</accession>
<keyword evidence="5 8" id="KW-0547">Nucleotide-binding</keyword>
<dbReference type="EMBL" id="JANIEK010000063">
    <property type="protein sequence ID" value="MCT4796358.1"/>
    <property type="molecule type" value="Genomic_DNA"/>
</dbReference>
<dbReference type="PANTHER" id="PTHR43033:SF1">
    <property type="entry name" value="TRNA(ILE)-LYSIDINE SYNTHASE-RELATED"/>
    <property type="match status" value="1"/>
</dbReference>
<dbReference type="SUPFAM" id="SSF52402">
    <property type="entry name" value="Adenine nucleotide alpha hydrolases-like"/>
    <property type="match status" value="1"/>
</dbReference>
<evidence type="ECO:0000256" key="7">
    <source>
        <dbReference type="ARBA" id="ARBA00048539"/>
    </source>
</evidence>
<keyword evidence="11" id="KW-1185">Reference proteome</keyword>
<evidence type="ECO:0000256" key="6">
    <source>
        <dbReference type="ARBA" id="ARBA00022840"/>
    </source>
</evidence>
<keyword evidence="6 8" id="KW-0067">ATP-binding</keyword>
<dbReference type="Pfam" id="PF01171">
    <property type="entry name" value="ATP_bind_3"/>
    <property type="match status" value="1"/>
</dbReference>
<keyword evidence="3 8" id="KW-0436">Ligase</keyword>
<evidence type="ECO:0000313" key="10">
    <source>
        <dbReference type="EMBL" id="MCT4796358.1"/>
    </source>
</evidence>
<dbReference type="RefSeq" id="WP_034817160.1">
    <property type="nucleotide sequence ID" value="NZ_JANIEK010000063.1"/>
</dbReference>
<dbReference type="CDD" id="cd01992">
    <property type="entry name" value="TilS_N"/>
    <property type="match status" value="1"/>
</dbReference>
<comment type="subcellular location">
    <subcellularLocation>
        <location evidence="1 8">Cytoplasm</location>
    </subcellularLocation>
</comment>
<evidence type="ECO:0000256" key="3">
    <source>
        <dbReference type="ARBA" id="ARBA00022598"/>
    </source>
</evidence>
<dbReference type="PANTHER" id="PTHR43033">
    <property type="entry name" value="TRNA(ILE)-LYSIDINE SYNTHASE-RELATED"/>
    <property type="match status" value="1"/>
</dbReference>
<dbReference type="InterPro" id="IPR012094">
    <property type="entry name" value="tRNA_Ile_lys_synt"/>
</dbReference>
<dbReference type="HAMAP" id="MF_01161">
    <property type="entry name" value="tRNA_Ile_lys_synt"/>
    <property type="match status" value="1"/>
</dbReference>
<sequence length="407" mass="46193">MPNVLLAVSGGVDSIVLLHQMVAKGIAVGVAHVHHGQRRASDEEYRFVERLACAYGVPFHGTRLELEAASQSAFREARYAFFETVMREHGYRELMTAHHADDVVETVLIQLHRNVIEVTGIPERRPFGSGTLVRPLLDETKQRLIEYAEHHNLEWREDATNAKTDYLRNEMRHLIIPELQAEWPTLVQDVCTAARLNREIWQRRYVAMADWMARHVRFEMKAFHVKLATLATLSEEERHVLGRLLSQRFGVQVAEGMTRLMRSKRGTGVYDVGGDFRLEKRDGSLALTERGRLSIPSPQRVETLPERVTFGEHVVSLEVTDGGRGFPLDALEWPLYVRAPRPGDRISLSVGTKKVARVLIDAKVPREKRALIPLLVDASDRIIAIVGIRVSDFPEKSDARCPQLMVK</sequence>